<comment type="caution">
    <text evidence="1">The sequence shown here is derived from an EMBL/GenBank/DDBJ whole genome shotgun (WGS) entry which is preliminary data.</text>
</comment>
<reference evidence="1" key="1">
    <citation type="submission" date="2019-11" db="EMBL/GenBank/DDBJ databases">
        <title>Nori genome reveals adaptations in red seaweeds to the harsh intertidal environment.</title>
        <authorList>
            <person name="Wang D."/>
            <person name="Mao Y."/>
        </authorList>
    </citation>
    <scope>NUCLEOTIDE SEQUENCE</scope>
    <source>
        <tissue evidence="1">Gametophyte</tissue>
    </source>
</reference>
<evidence type="ECO:0000313" key="2">
    <source>
        <dbReference type="Proteomes" id="UP000798662"/>
    </source>
</evidence>
<dbReference type="EMBL" id="CM020619">
    <property type="protein sequence ID" value="KAK1863206.1"/>
    <property type="molecule type" value="Genomic_DNA"/>
</dbReference>
<sequence length="822" mass="81626">MAAEPTLPPPSAAARLEDPEADDSNFGIRVGGLGTAERPSSGGDLTPTPLAASFIDSLAGGGLASGSDAGDGLDEDAALAKLLQDEEDAAATAASLDGGAARQRASALADDERLARALQAAEDEAGTDDSDAAGMLVVEGENVDEGGGPSAAAAVARDPRGDRGVRVGSKRRRVGASGRKVTAFGDLPDEDASLSPPLRRRASKKKKGAAKRVRGPAWLPEDSDLDGSGGSMDDFVAPDDSADDAVGNSELEAVAADLASLSGSDEESADEAAVHDALGVAVGDALADLTDSEGEAAASKAVRRGRRPPVREPSEEPPERTELPLSDAVERAEAALVAASDGEDDDVIKRLHAAAKPFLLRRTKVDIAPSPAADGDADGTGAGGGRGAAEVRVRLAPSAVQVALARYLSATAANAPAALRRVAMHPWLLSPALAPPVLASLDEEGPAGAHTTPSVLVPPSAKLRFLHYALPRLVATGHQVLLFSGMTASLDMIGRLLQHGLHLPFVRLDGGVSRGERAAAVASFGPGSVDERVAAASRGKRALAAAVFGGGNSGGAGGGSVKGSAASSRRASPAVMDVDGASDAGGLSNDADGSVDADADPAAAAARWDALLARNEADVAALRALPPRAVLPLGDARSVPSWLDSAVDTEVTRRALDAEDDAAAAVEARAAAADVARAAAMAAKGQRATRSGRVFAGAAGGRDETPPPAAASGGGSRGGGGGRAGRRPAKAGAAGTAAAAAAARGGRSRRGRGGLEAAAAAAAAVAAAMPTQAEESALAELDAMGFATDGAPLLDALRSARGNVAEAVDALLAWQVEVGGDD</sequence>
<gene>
    <name evidence="1" type="ORF">I4F81_005767</name>
</gene>
<proteinExistence type="predicted"/>
<dbReference type="Proteomes" id="UP000798662">
    <property type="component" value="Chromosome 2"/>
</dbReference>
<name>A0ACC3BYV6_PYRYE</name>
<accession>A0ACC3BYV6</accession>
<evidence type="ECO:0000313" key="1">
    <source>
        <dbReference type="EMBL" id="KAK1863206.1"/>
    </source>
</evidence>
<protein>
    <submittedName>
        <fullName evidence="1">Uncharacterized protein</fullName>
    </submittedName>
</protein>
<organism evidence="1 2">
    <name type="scientific">Pyropia yezoensis</name>
    <name type="common">Susabi-nori</name>
    <name type="synonym">Porphyra yezoensis</name>
    <dbReference type="NCBI Taxonomy" id="2788"/>
    <lineage>
        <taxon>Eukaryota</taxon>
        <taxon>Rhodophyta</taxon>
        <taxon>Bangiophyceae</taxon>
        <taxon>Bangiales</taxon>
        <taxon>Bangiaceae</taxon>
        <taxon>Pyropia</taxon>
    </lineage>
</organism>
<keyword evidence="2" id="KW-1185">Reference proteome</keyword>